<feature type="domain" description="HTH tetR-type" evidence="3">
    <location>
        <begin position="15"/>
        <end position="75"/>
    </location>
</feature>
<dbReference type="RefSeq" id="WP_168511377.1">
    <property type="nucleotide sequence ID" value="NZ_JAAXLS010000002.1"/>
</dbReference>
<feature type="domain" description="HTH tetR-type" evidence="3">
    <location>
        <begin position="210"/>
        <end position="270"/>
    </location>
</feature>
<dbReference type="EMBL" id="JAAXLS010000002">
    <property type="protein sequence ID" value="NKQ51941.1"/>
    <property type="molecule type" value="Genomic_DNA"/>
</dbReference>
<dbReference type="Gene3D" id="1.10.10.60">
    <property type="entry name" value="Homeodomain-like"/>
    <property type="match status" value="2"/>
</dbReference>
<evidence type="ECO:0000313" key="4">
    <source>
        <dbReference type="EMBL" id="NKQ51941.1"/>
    </source>
</evidence>
<keyword evidence="1 2" id="KW-0238">DNA-binding</keyword>
<feature type="DNA-binding region" description="H-T-H motif" evidence="2">
    <location>
        <begin position="233"/>
        <end position="252"/>
    </location>
</feature>
<dbReference type="PANTHER" id="PTHR30055:SF237">
    <property type="entry name" value="TRANSCRIPTIONAL REPRESSOR MCE3R"/>
    <property type="match status" value="1"/>
</dbReference>
<dbReference type="Pfam" id="PF00440">
    <property type="entry name" value="TetR_N"/>
    <property type="match status" value="2"/>
</dbReference>
<dbReference type="Gene3D" id="1.10.357.10">
    <property type="entry name" value="Tetracycline Repressor, domain 2"/>
    <property type="match status" value="2"/>
</dbReference>
<keyword evidence="5" id="KW-1185">Reference proteome</keyword>
<dbReference type="PROSITE" id="PS50977">
    <property type="entry name" value="HTH_TETR_2"/>
    <property type="match status" value="2"/>
</dbReference>
<proteinExistence type="predicted"/>
<dbReference type="InterPro" id="IPR023772">
    <property type="entry name" value="DNA-bd_HTH_TetR-type_CS"/>
</dbReference>
<protein>
    <submittedName>
        <fullName evidence="4">TetR/AcrR family transcriptional regulator</fullName>
    </submittedName>
</protein>
<feature type="DNA-binding region" description="H-T-H motif" evidence="2">
    <location>
        <begin position="38"/>
        <end position="57"/>
    </location>
</feature>
<evidence type="ECO:0000256" key="1">
    <source>
        <dbReference type="ARBA" id="ARBA00023125"/>
    </source>
</evidence>
<evidence type="ECO:0000313" key="5">
    <source>
        <dbReference type="Proteomes" id="UP000715441"/>
    </source>
</evidence>
<evidence type="ECO:0000256" key="2">
    <source>
        <dbReference type="PROSITE-ProRule" id="PRU00335"/>
    </source>
</evidence>
<name>A0ABX1IXN8_9PSEU</name>
<evidence type="ECO:0000259" key="3">
    <source>
        <dbReference type="PROSITE" id="PS50977"/>
    </source>
</evidence>
<comment type="caution">
    <text evidence="4">The sequence shown here is derived from an EMBL/GenBank/DDBJ whole genome shotgun (WGS) entry which is preliminary data.</text>
</comment>
<organism evidence="4 5">
    <name type="scientific">Amycolatopsis acididurans</name>
    <dbReference type="NCBI Taxonomy" id="2724524"/>
    <lineage>
        <taxon>Bacteria</taxon>
        <taxon>Bacillati</taxon>
        <taxon>Actinomycetota</taxon>
        <taxon>Actinomycetes</taxon>
        <taxon>Pseudonocardiales</taxon>
        <taxon>Pseudonocardiaceae</taxon>
        <taxon>Amycolatopsis</taxon>
    </lineage>
</organism>
<gene>
    <name evidence="4" type="ORF">HFP15_03490</name>
</gene>
<dbReference type="Proteomes" id="UP000715441">
    <property type="component" value="Unassembled WGS sequence"/>
</dbReference>
<dbReference type="PROSITE" id="PS01081">
    <property type="entry name" value="HTH_TETR_1"/>
    <property type="match status" value="1"/>
</dbReference>
<sequence length="398" mass="43289">MRRGYGSGTPRPAAARRRRQLVDTAARCFHRHGFHGVAMADVARQVGITAPALYRHFRSKKALLATVVESGLDLVDAALERSGRPLADVLFNLAGAALERRDLWALLQREARHLDEPERLAVRARFNALVAGLTARIRAERPEADEGQLSLLVTAVLGVLASPSVSGLRVPAQDYQRILTAAGVAVAQAELPDSRPTSVSAAAKQEPVPWPRSEQLLETAITLFHDHGYAAVTLDRIAVEVGLTGPSIYYHFATKSDLLVSAFSRAAHQLAAKRVRRADDAELDALVHAYIDLGVRQRQLFGVYVTEAVNLPPEDGRRIRTELTANVADWATALRRRRPELSEPASLVLVHAARGIVNDVVRVGGLHTRTNIGAELETLAHAALNVELPRAVGHRDPA</sequence>
<accession>A0ABX1IXN8</accession>
<dbReference type="PANTHER" id="PTHR30055">
    <property type="entry name" value="HTH-TYPE TRANSCRIPTIONAL REGULATOR RUTR"/>
    <property type="match status" value="1"/>
</dbReference>
<reference evidence="4 5" key="1">
    <citation type="submission" date="2020-04" db="EMBL/GenBank/DDBJ databases">
        <title>Novel species.</title>
        <authorList>
            <person name="Teo W.F.A."/>
            <person name="Lipun K."/>
            <person name="Srisuk N."/>
            <person name="Duangmal K."/>
        </authorList>
    </citation>
    <scope>NUCLEOTIDE SEQUENCE [LARGE SCALE GENOMIC DNA]</scope>
    <source>
        <strain evidence="4 5">K13G38</strain>
    </source>
</reference>
<dbReference type="PRINTS" id="PR00455">
    <property type="entry name" value="HTHTETR"/>
</dbReference>
<dbReference type="SUPFAM" id="SSF46689">
    <property type="entry name" value="Homeodomain-like"/>
    <property type="match status" value="2"/>
</dbReference>
<dbReference type="InterPro" id="IPR050109">
    <property type="entry name" value="HTH-type_TetR-like_transc_reg"/>
</dbReference>
<dbReference type="InterPro" id="IPR009057">
    <property type="entry name" value="Homeodomain-like_sf"/>
</dbReference>
<dbReference type="InterPro" id="IPR001647">
    <property type="entry name" value="HTH_TetR"/>
</dbReference>